<keyword evidence="1" id="KW-0472">Membrane</keyword>
<organism evidence="2 3">
    <name type="scientific">Protopolystoma xenopodis</name>
    <dbReference type="NCBI Taxonomy" id="117903"/>
    <lineage>
        <taxon>Eukaryota</taxon>
        <taxon>Metazoa</taxon>
        <taxon>Spiralia</taxon>
        <taxon>Lophotrochozoa</taxon>
        <taxon>Platyhelminthes</taxon>
        <taxon>Monogenea</taxon>
        <taxon>Polyopisthocotylea</taxon>
        <taxon>Polystomatidea</taxon>
        <taxon>Polystomatidae</taxon>
        <taxon>Protopolystoma</taxon>
    </lineage>
</organism>
<feature type="transmembrane region" description="Helical" evidence="1">
    <location>
        <begin position="172"/>
        <end position="197"/>
    </location>
</feature>
<gene>
    <name evidence="2" type="ORF">PXEA_LOCUS9082</name>
</gene>
<evidence type="ECO:0000313" key="2">
    <source>
        <dbReference type="EMBL" id="VEL15642.1"/>
    </source>
</evidence>
<sequence length="198" mass="21890">MSSHDAADGCVVIPKNEIGGENNLLNSRMTPALHHSPTGCSIASVKLRKKCEFKGTIERYSFNEFEASRGQNGIKKCLDPAFGEGRPENKDGPGKELMVAGAGEGQKDAEAGENQEEEILMLKDADVFKYTEDDLDNQRHSDSVNIVDIEHLMSLLTEDVFDDDVAKPAKSVSLFLCIHLSYCLYLIFHKLLALFILI</sequence>
<accession>A0A3S4ZN40</accession>
<keyword evidence="1" id="KW-0812">Transmembrane</keyword>
<dbReference type="Proteomes" id="UP000784294">
    <property type="component" value="Unassembled WGS sequence"/>
</dbReference>
<comment type="caution">
    <text evidence="2">The sequence shown here is derived from an EMBL/GenBank/DDBJ whole genome shotgun (WGS) entry which is preliminary data.</text>
</comment>
<dbReference type="EMBL" id="CAAALY010025319">
    <property type="protein sequence ID" value="VEL15642.1"/>
    <property type="molecule type" value="Genomic_DNA"/>
</dbReference>
<evidence type="ECO:0000313" key="3">
    <source>
        <dbReference type="Proteomes" id="UP000784294"/>
    </source>
</evidence>
<proteinExistence type="predicted"/>
<protein>
    <submittedName>
        <fullName evidence="2">Uncharacterized protein</fullName>
    </submittedName>
</protein>
<name>A0A3S4ZN40_9PLAT</name>
<keyword evidence="1" id="KW-1133">Transmembrane helix</keyword>
<reference evidence="2" key="1">
    <citation type="submission" date="2018-11" db="EMBL/GenBank/DDBJ databases">
        <authorList>
            <consortium name="Pathogen Informatics"/>
        </authorList>
    </citation>
    <scope>NUCLEOTIDE SEQUENCE</scope>
</reference>
<evidence type="ECO:0000256" key="1">
    <source>
        <dbReference type="SAM" id="Phobius"/>
    </source>
</evidence>
<dbReference type="AlphaFoldDB" id="A0A3S4ZN40"/>
<keyword evidence="3" id="KW-1185">Reference proteome</keyword>